<feature type="transmembrane region" description="Helical" evidence="2">
    <location>
        <begin position="418"/>
        <end position="443"/>
    </location>
</feature>
<organism evidence="3 4">
    <name type="scientific">Streblomastix strix</name>
    <dbReference type="NCBI Taxonomy" id="222440"/>
    <lineage>
        <taxon>Eukaryota</taxon>
        <taxon>Metamonada</taxon>
        <taxon>Preaxostyla</taxon>
        <taxon>Oxymonadida</taxon>
        <taxon>Streblomastigidae</taxon>
        <taxon>Streblomastix</taxon>
    </lineage>
</organism>
<proteinExistence type="predicted"/>
<keyword evidence="2" id="KW-1133">Transmembrane helix</keyword>
<feature type="region of interest" description="Disordered" evidence="1">
    <location>
        <begin position="376"/>
        <end position="410"/>
    </location>
</feature>
<evidence type="ECO:0008006" key="5">
    <source>
        <dbReference type="Google" id="ProtNLM"/>
    </source>
</evidence>
<comment type="caution">
    <text evidence="3">The sequence shown here is derived from an EMBL/GenBank/DDBJ whole genome shotgun (WGS) entry which is preliminary data.</text>
</comment>
<name>A0A5J4V449_9EUKA</name>
<dbReference type="OrthoDB" id="9972657at2759"/>
<evidence type="ECO:0000256" key="2">
    <source>
        <dbReference type="SAM" id="Phobius"/>
    </source>
</evidence>
<dbReference type="SUPFAM" id="SSF51126">
    <property type="entry name" value="Pectin lyase-like"/>
    <property type="match status" value="1"/>
</dbReference>
<evidence type="ECO:0000256" key="1">
    <source>
        <dbReference type="SAM" id="MobiDB-lite"/>
    </source>
</evidence>
<protein>
    <recommendedName>
        <fullName evidence="5">Right handed beta helix domain-containing protein</fullName>
    </recommendedName>
</protein>
<keyword evidence="2" id="KW-0472">Membrane</keyword>
<evidence type="ECO:0000313" key="3">
    <source>
        <dbReference type="EMBL" id="KAA6377283.1"/>
    </source>
</evidence>
<dbReference type="InterPro" id="IPR012334">
    <property type="entry name" value="Pectin_lyas_fold"/>
</dbReference>
<reference evidence="3 4" key="1">
    <citation type="submission" date="2019-03" db="EMBL/GenBank/DDBJ databases">
        <title>Single cell metagenomics reveals metabolic interactions within the superorganism composed of flagellate Streblomastix strix and complex community of Bacteroidetes bacteria on its surface.</title>
        <authorList>
            <person name="Treitli S.C."/>
            <person name="Kolisko M."/>
            <person name="Husnik F."/>
            <person name="Keeling P."/>
            <person name="Hampl V."/>
        </authorList>
    </citation>
    <scope>NUCLEOTIDE SEQUENCE [LARGE SCALE GENOMIC DNA]</scope>
    <source>
        <strain evidence="3">ST1C</strain>
    </source>
</reference>
<dbReference type="EMBL" id="SNRW01009932">
    <property type="protein sequence ID" value="KAA6377283.1"/>
    <property type="molecule type" value="Genomic_DNA"/>
</dbReference>
<dbReference type="Gene3D" id="2.160.20.10">
    <property type="entry name" value="Single-stranded right-handed beta-helix, Pectin lyase-like"/>
    <property type="match status" value="1"/>
</dbReference>
<dbReference type="InterPro" id="IPR011050">
    <property type="entry name" value="Pectin_lyase_fold/virulence"/>
</dbReference>
<gene>
    <name evidence="3" type="ORF">EZS28_027191</name>
</gene>
<sequence>MYWYDYPSGWNKENVKDEMTKLLIGSNSTVRNSIEFLIGNESNRINGFINIRYLLPDIDGICEKEVSQTYSGSDPNTYQTIEEALWQSCTQGYVITLTSQTHDEFVNIFKPQSEPVLIKGGALQQGKLVQTIFSYPFYQLCNVQLDQGDLTIDNIRLGSGYVIEDSQFINISNTPYYGDGAVTILLYGIDQRMFINRCTFQNITNNGIQLGQGILSFASEDESAQFTVTNNKFINCTGNQTGSVYAELLSDRFNFTNNQFSGNSLIQSDQRGCDTYLLFNVTPPGWTYTNIQSQIASLLKWSISTNIDSIRYQTPLIQGYISLPKEYCISKSEMTSDCICDPYSTTYPLSICEKDKKCAFDLANQTQATCPCLETGDPRSDSTCKKTDPIDEEKDGTIKEGQEQDDEKSKKKSTSSNMIWIIFVVIGVLLIVAVISIIMFIVIRSKNKKNSVENEKKKTIAEFKEKDIAMKEVNKIDQTKSPEKSRCAYFNFIHK</sequence>
<dbReference type="Proteomes" id="UP000324800">
    <property type="component" value="Unassembled WGS sequence"/>
</dbReference>
<accession>A0A5J4V449</accession>
<feature type="compositionally biased region" description="Basic and acidic residues" evidence="1">
    <location>
        <begin position="376"/>
        <end position="402"/>
    </location>
</feature>
<keyword evidence="2" id="KW-0812">Transmembrane</keyword>
<dbReference type="AlphaFoldDB" id="A0A5J4V449"/>
<evidence type="ECO:0000313" key="4">
    <source>
        <dbReference type="Proteomes" id="UP000324800"/>
    </source>
</evidence>